<feature type="domain" description="tRNA/rRNA methyltransferase SpoU type" evidence="3">
    <location>
        <begin position="123"/>
        <end position="266"/>
    </location>
</feature>
<dbReference type="PANTHER" id="PTHR43191">
    <property type="entry name" value="RRNA METHYLTRANSFERASE 3"/>
    <property type="match status" value="1"/>
</dbReference>
<dbReference type="InterPro" id="IPR029026">
    <property type="entry name" value="tRNA_m1G_MTases_N"/>
</dbReference>
<keyword evidence="2 5" id="KW-0808">Transferase</keyword>
<evidence type="ECO:0000259" key="4">
    <source>
        <dbReference type="Pfam" id="PF22655"/>
    </source>
</evidence>
<dbReference type="InterPro" id="IPR051259">
    <property type="entry name" value="rRNA_Methyltransferase"/>
</dbReference>
<dbReference type="Gene3D" id="3.40.1280.10">
    <property type="match status" value="1"/>
</dbReference>
<gene>
    <name evidence="5" type="ORF">AB852_20990</name>
</gene>
<evidence type="ECO:0000256" key="1">
    <source>
        <dbReference type="ARBA" id="ARBA00022603"/>
    </source>
</evidence>
<dbReference type="GO" id="GO:0032259">
    <property type="term" value="P:methylation"/>
    <property type="evidence" value="ECO:0007669"/>
    <property type="project" value="UniProtKB-KW"/>
</dbReference>
<dbReference type="InterPro" id="IPR054578">
    <property type="entry name" value="SpoU_sub_bind-like_N"/>
</dbReference>
<dbReference type="InterPro" id="IPR001537">
    <property type="entry name" value="SpoU_MeTrfase"/>
</dbReference>
<dbReference type="AlphaFoldDB" id="A0A1Q4V5V4"/>
<evidence type="ECO:0000313" key="5">
    <source>
        <dbReference type="EMBL" id="OKH93201.1"/>
    </source>
</evidence>
<dbReference type="InterPro" id="IPR029064">
    <property type="entry name" value="Ribosomal_eL30-like_sf"/>
</dbReference>
<dbReference type="SUPFAM" id="SSF75217">
    <property type="entry name" value="alpha/beta knot"/>
    <property type="match status" value="1"/>
</dbReference>
<dbReference type="Pfam" id="PF00588">
    <property type="entry name" value="SpoU_methylase"/>
    <property type="match status" value="1"/>
</dbReference>
<dbReference type="GO" id="GO:0008173">
    <property type="term" value="F:RNA methyltransferase activity"/>
    <property type="evidence" value="ECO:0007669"/>
    <property type="project" value="InterPro"/>
</dbReference>
<dbReference type="EMBL" id="LFBV01000005">
    <property type="protein sequence ID" value="OKH93201.1"/>
    <property type="molecule type" value="Genomic_DNA"/>
</dbReference>
<reference evidence="5 6" key="1">
    <citation type="submission" date="2015-06" db="EMBL/GenBank/DDBJ databases">
        <title>Cloning and characterization of the uncialamcin biosynthetic gene cluster.</title>
        <authorList>
            <person name="Yan X."/>
            <person name="Huang T."/>
            <person name="Ge H."/>
            <person name="Shen B."/>
        </authorList>
    </citation>
    <scope>NUCLEOTIDE SEQUENCE [LARGE SCALE GENOMIC DNA]</scope>
    <source>
        <strain evidence="5 6">DCA2648</strain>
    </source>
</reference>
<dbReference type="SUPFAM" id="SSF55315">
    <property type="entry name" value="L30e-like"/>
    <property type="match status" value="1"/>
</dbReference>
<name>A0A1Q4V5V4_9ACTN</name>
<evidence type="ECO:0000259" key="3">
    <source>
        <dbReference type="Pfam" id="PF00588"/>
    </source>
</evidence>
<dbReference type="PANTHER" id="PTHR43191:SF2">
    <property type="entry name" value="RRNA METHYLTRANSFERASE 3, MITOCHONDRIAL"/>
    <property type="match status" value="1"/>
</dbReference>
<dbReference type="InterPro" id="IPR029028">
    <property type="entry name" value="Alpha/beta_knot_MTases"/>
</dbReference>
<proteinExistence type="predicted"/>
<keyword evidence="6" id="KW-1185">Reference proteome</keyword>
<dbReference type="Pfam" id="PF22655">
    <property type="entry name" value="SpoU_sub_bind_like"/>
    <property type="match status" value="1"/>
</dbReference>
<evidence type="ECO:0000256" key="2">
    <source>
        <dbReference type="ARBA" id="ARBA00022679"/>
    </source>
</evidence>
<protein>
    <submittedName>
        <fullName evidence="5">rRNA methyltransferase</fullName>
    </submittedName>
</protein>
<comment type="caution">
    <text evidence="5">The sequence shown here is derived from an EMBL/GenBank/DDBJ whole genome shotgun (WGS) entry which is preliminary data.</text>
</comment>
<accession>A0A1Q4V5V4</accession>
<sequence>MRISTRNAAFQQWHALLGNRAKRQRAGEFLIQGVRPLTLALDHDWPLSAVLHSAGGSGGRPLSRWARDTLDRVPAGVTRVDMDPELLHELGGKEDTVPELLAVARVPDDRLDRLTVGPDFLGVVFDRPITPGNIGTLIRSADAFGAHGVVVSGHAADIYDPKSLRASTGSLFALPVVRVPSPQTVADWAAGLRARGVPLRIVGTDERGAADLTGTDLTGPVLVVIGNETSGMSAAWRELCDETVRIPIGGAASSLNAAAAGTVLLYETQRQRGFPAVGAPV</sequence>
<dbReference type="GO" id="GO:0006396">
    <property type="term" value="P:RNA processing"/>
    <property type="evidence" value="ECO:0007669"/>
    <property type="project" value="InterPro"/>
</dbReference>
<feature type="domain" description="SpoU L30e-like N-terminal" evidence="4">
    <location>
        <begin position="7"/>
        <end position="102"/>
    </location>
</feature>
<dbReference type="GO" id="GO:0003723">
    <property type="term" value="F:RNA binding"/>
    <property type="evidence" value="ECO:0007669"/>
    <property type="project" value="InterPro"/>
</dbReference>
<dbReference type="STRING" id="1048205.AB852_20990"/>
<dbReference type="Proteomes" id="UP000186455">
    <property type="component" value="Unassembled WGS sequence"/>
</dbReference>
<dbReference type="Gene3D" id="3.30.1330.30">
    <property type="match status" value="1"/>
</dbReference>
<keyword evidence="1 5" id="KW-0489">Methyltransferase</keyword>
<organism evidence="5 6">
    <name type="scientific">Streptomyces uncialis</name>
    <dbReference type="NCBI Taxonomy" id="1048205"/>
    <lineage>
        <taxon>Bacteria</taxon>
        <taxon>Bacillati</taxon>
        <taxon>Actinomycetota</taxon>
        <taxon>Actinomycetes</taxon>
        <taxon>Kitasatosporales</taxon>
        <taxon>Streptomycetaceae</taxon>
        <taxon>Streptomyces</taxon>
    </lineage>
</organism>
<evidence type="ECO:0000313" key="6">
    <source>
        <dbReference type="Proteomes" id="UP000186455"/>
    </source>
</evidence>